<dbReference type="Proteomes" id="UP000248257">
    <property type="component" value="Unassembled WGS sequence"/>
</dbReference>
<proteinExistence type="predicted"/>
<dbReference type="AlphaFoldDB" id="A0A318PMR0"/>
<gene>
    <name evidence="2" type="ORF">CFR75_06090</name>
</gene>
<dbReference type="EMBL" id="NKUC01000009">
    <property type="protein sequence ID" value="PYD57386.1"/>
    <property type="molecule type" value="Genomic_DNA"/>
</dbReference>
<evidence type="ECO:0008006" key="4">
    <source>
        <dbReference type="Google" id="ProtNLM"/>
    </source>
</evidence>
<evidence type="ECO:0000313" key="2">
    <source>
        <dbReference type="EMBL" id="PYD57386.1"/>
    </source>
</evidence>
<sequence length="120" mass="12736">MSIDFDALALGPCMGTFGEDIVYQPAAGGSYTITGIPDVPYKPAFADQIDGLTPTNIISDDAVVGIQLSQLPFTPTQGDLLTMRGILYRVRETQPDGRGGMLLTLNNADHENDPIPGNPS</sequence>
<dbReference type="Pfam" id="PF05354">
    <property type="entry name" value="Phage_attach"/>
    <property type="match status" value="1"/>
</dbReference>
<feature type="region of interest" description="Disordered" evidence="1">
    <location>
        <begin position="98"/>
        <end position="120"/>
    </location>
</feature>
<reference evidence="2 3" key="1">
    <citation type="submission" date="2017-07" db="EMBL/GenBank/DDBJ databases">
        <title>A draft genome sequence of Komagataeibacter xylinus LMG 1515.</title>
        <authorList>
            <person name="Skraban J."/>
            <person name="Cleenwerck I."/>
            <person name="Vandamme P."/>
            <person name="Trcek J."/>
        </authorList>
    </citation>
    <scope>NUCLEOTIDE SEQUENCE [LARGE SCALE GENOMIC DNA]</scope>
    <source>
        <strain evidence="2 3">LMG 1515</strain>
    </source>
</reference>
<dbReference type="Gene3D" id="2.40.10.180">
    <property type="entry name" value="Phage tail proteins"/>
    <property type="match status" value="1"/>
</dbReference>
<evidence type="ECO:0000256" key="1">
    <source>
        <dbReference type="SAM" id="MobiDB-lite"/>
    </source>
</evidence>
<accession>A0A318PMR0</accession>
<dbReference type="STRING" id="1220579.GCA_001571345_01228"/>
<dbReference type="OrthoDB" id="7573907at2"/>
<dbReference type="InterPro" id="IPR008018">
    <property type="entry name" value="Phage_tail_attach_FII"/>
</dbReference>
<keyword evidence="3" id="KW-1185">Reference proteome</keyword>
<protein>
    <recommendedName>
        <fullName evidence="4">Head-tail adaptor protein</fullName>
    </recommendedName>
</protein>
<dbReference type="GO" id="GO:0019068">
    <property type="term" value="P:virion assembly"/>
    <property type="evidence" value="ECO:0007669"/>
    <property type="project" value="InterPro"/>
</dbReference>
<dbReference type="RefSeq" id="WP_061273082.1">
    <property type="nucleotide sequence ID" value="NZ_CBCRXN010000003.1"/>
</dbReference>
<name>A0A318PMR0_KOMXY</name>
<organism evidence="2 3">
    <name type="scientific">Komagataeibacter xylinus</name>
    <name type="common">Gluconacetobacter xylinus</name>
    <dbReference type="NCBI Taxonomy" id="28448"/>
    <lineage>
        <taxon>Bacteria</taxon>
        <taxon>Pseudomonadati</taxon>
        <taxon>Pseudomonadota</taxon>
        <taxon>Alphaproteobacteria</taxon>
        <taxon>Acetobacterales</taxon>
        <taxon>Acetobacteraceae</taxon>
        <taxon>Komagataeibacter</taxon>
    </lineage>
</organism>
<evidence type="ECO:0000313" key="3">
    <source>
        <dbReference type="Proteomes" id="UP000248257"/>
    </source>
</evidence>
<dbReference type="InterPro" id="IPR053734">
    <property type="entry name" value="Phage_Head-Tail_Connect_sf"/>
</dbReference>
<comment type="caution">
    <text evidence="2">The sequence shown here is derived from an EMBL/GenBank/DDBJ whole genome shotgun (WGS) entry which is preliminary data.</text>
</comment>